<evidence type="ECO:0000313" key="4">
    <source>
        <dbReference type="EMBL" id="CBI34543.3"/>
    </source>
</evidence>
<dbReference type="PaxDb" id="29760-VIT_02s0025g02110.t01"/>
<accession>A5BNV6</accession>
<dbReference type="OrthoDB" id="1681778at2759"/>
<evidence type="ECO:0000256" key="2">
    <source>
        <dbReference type="SAM" id="SignalP"/>
    </source>
</evidence>
<keyword evidence="2" id="KW-0732">Signal</keyword>
<dbReference type="PANTHER" id="PTHR34467">
    <property type="entry name" value="TRANSMEMBRANE PROTEIN"/>
    <property type="match status" value="1"/>
</dbReference>
<dbReference type="AlphaFoldDB" id="A5BNV6"/>
<feature type="region of interest" description="Disordered" evidence="1">
    <location>
        <begin position="55"/>
        <end position="86"/>
    </location>
</feature>
<gene>
    <name evidence="4" type="ordered locus">VIT_02s0025g02110</name>
    <name evidence="3" type="ORF">VITISV_014848</name>
</gene>
<feature type="signal peptide" evidence="2">
    <location>
        <begin position="1"/>
        <end position="22"/>
    </location>
</feature>
<feature type="compositionally biased region" description="Gly residues" evidence="1">
    <location>
        <begin position="75"/>
        <end position="86"/>
    </location>
</feature>
<dbReference type="PANTHER" id="PTHR34467:SF3">
    <property type="entry name" value="PROTEIN, PUTATIVE-RELATED"/>
    <property type="match status" value="1"/>
</dbReference>
<evidence type="ECO:0000313" key="3">
    <source>
        <dbReference type="EMBL" id="CAN65859.1"/>
    </source>
</evidence>
<dbReference type="Proteomes" id="UP000009183">
    <property type="component" value="Chromosome 2"/>
</dbReference>
<dbReference type="EMBL" id="AM466062">
    <property type="protein sequence ID" value="CAN65859.1"/>
    <property type="molecule type" value="Genomic_DNA"/>
</dbReference>
<dbReference type="OMA" id="DMREVLM"/>
<dbReference type="HOGENOM" id="CLU_191790_0_0_1"/>
<name>A5BNV6_VITVI</name>
<reference evidence="3" key="2">
    <citation type="journal article" date="2007" name="PLoS ONE">
        <title>The first genome sequence of an elite grapevine cultivar (Pinot noir Vitis vinifera L.): coping with a highly heterozygous genome.</title>
        <authorList>
            <person name="Velasco R."/>
            <person name="Zharkikh A."/>
            <person name="Troggio M."/>
            <person name="Cartwright D.A."/>
            <person name="Cestaro A."/>
            <person name="Pruss D."/>
            <person name="Pindo M."/>
            <person name="FitzGerald L.M."/>
            <person name="Vezzulli S."/>
            <person name="Reid J."/>
            <person name="Malacarne G."/>
            <person name="Iliev D."/>
            <person name="Coppola G."/>
            <person name="Wardell B."/>
            <person name="Micheletti D."/>
            <person name="Macalma T."/>
            <person name="Facci M."/>
            <person name="Mitchell J.T."/>
            <person name="Perazzolli M."/>
            <person name="Eldredge G."/>
            <person name="Gatto P."/>
            <person name="Oyzerski R."/>
            <person name="Moretto M."/>
            <person name="Gutin N."/>
            <person name="Stefanini M."/>
            <person name="Chen Y."/>
            <person name="Segala C."/>
            <person name="Davenport C."/>
            <person name="Dematte L."/>
            <person name="Mraz A."/>
            <person name="Battilana J."/>
            <person name="Stormo K."/>
            <person name="Costa F."/>
            <person name="Tao Q."/>
            <person name="Si-Ammour A."/>
            <person name="Harkins T."/>
            <person name="Lackey A."/>
            <person name="Perbost C."/>
            <person name="Taillon B."/>
            <person name="Stella A."/>
            <person name="Solovyev V."/>
            <person name="Fawcett J.A."/>
            <person name="Sterck L."/>
            <person name="Vandepoele K."/>
            <person name="Grando S.M."/>
            <person name="Toppo S."/>
            <person name="Moser C."/>
            <person name="Lanchbury J."/>
            <person name="Bogden R."/>
            <person name="Skolnick M."/>
            <person name="Sgaramella V."/>
            <person name="Bhatnagar S.K."/>
            <person name="Fontana P."/>
            <person name="Gutin A."/>
            <person name="Van de Peer Y."/>
            <person name="Salamini F."/>
            <person name="Viola R."/>
        </authorList>
    </citation>
    <scope>NUCLEOTIDE SEQUENCE</scope>
</reference>
<evidence type="ECO:0000256" key="1">
    <source>
        <dbReference type="SAM" id="MobiDB-lite"/>
    </source>
</evidence>
<reference evidence="5" key="1">
    <citation type="journal article" date="2007" name="Nature">
        <title>The grapevine genome sequence suggests ancestral hexaploidization in major angiosperm phyla.</title>
        <authorList>
            <consortium name="The French-Italian Public Consortium for Grapevine Genome Characterization."/>
            <person name="Jaillon O."/>
            <person name="Aury J.-M."/>
            <person name="Noel B."/>
            <person name="Policriti A."/>
            <person name="Clepet C."/>
            <person name="Casagrande A."/>
            <person name="Choisne N."/>
            <person name="Aubourg S."/>
            <person name="Vitulo N."/>
            <person name="Jubin C."/>
            <person name="Vezzi A."/>
            <person name="Legeai F."/>
            <person name="Hugueney P."/>
            <person name="Dasilva C."/>
            <person name="Horner D."/>
            <person name="Mica E."/>
            <person name="Jublot D."/>
            <person name="Poulain J."/>
            <person name="Bruyere C."/>
            <person name="Billault A."/>
            <person name="Segurens B."/>
            <person name="Gouyvenoux M."/>
            <person name="Ugarte E."/>
            <person name="Cattonaro F."/>
            <person name="Anthouard V."/>
            <person name="Vico V."/>
            <person name="Del Fabbro C."/>
            <person name="Alaux M."/>
            <person name="Di Gaspero G."/>
            <person name="Dumas V."/>
            <person name="Felice N."/>
            <person name="Paillard S."/>
            <person name="Juman I."/>
            <person name="Moroldo M."/>
            <person name="Scalabrin S."/>
            <person name="Canaguier A."/>
            <person name="Le Clainche I."/>
            <person name="Malacrida G."/>
            <person name="Durand E."/>
            <person name="Pesole G."/>
            <person name="Laucou V."/>
            <person name="Chatelet P."/>
            <person name="Merdinoglu D."/>
            <person name="Delledonne M."/>
            <person name="Pezzotti M."/>
            <person name="Lecharny A."/>
            <person name="Scarpelli C."/>
            <person name="Artiguenave F."/>
            <person name="Pe M.E."/>
            <person name="Valle G."/>
            <person name="Morgante M."/>
            <person name="Caboche M."/>
            <person name="Adam-Blondon A.-F."/>
            <person name="Weissenbach J."/>
            <person name="Quetier F."/>
            <person name="Wincker P."/>
        </authorList>
    </citation>
    <scope>NUCLEOTIDE SEQUENCE [LARGE SCALE GENOMIC DNA]</scope>
    <source>
        <strain evidence="5">cv. Pinot noir / PN40024</strain>
    </source>
</reference>
<protein>
    <submittedName>
        <fullName evidence="3">Uncharacterized protein</fullName>
    </submittedName>
</protein>
<keyword evidence="5" id="KW-1185">Reference proteome</keyword>
<dbReference type="EMBL" id="FN596251">
    <property type="protein sequence ID" value="CBI34543.3"/>
    <property type="molecule type" value="Genomic_DNA"/>
</dbReference>
<proteinExistence type="predicted"/>
<evidence type="ECO:0000313" key="5">
    <source>
        <dbReference type="Proteomes" id="UP000009183"/>
    </source>
</evidence>
<dbReference type="eggNOG" id="ENOG502T02Y">
    <property type="taxonomic scope" value="Eukaryota"/>
</dbReference>
<organism evidence="3">
    <name type="scientific">Vitis vinifera</name>
    <name type="common">Grape</name>
    <dbReference type="NCBI Taxonomy" id="29760"/>
    <lineage>
        <taxon>Eukaryota</taxon>
        <taxon>Viridiplantae</taxon>
        <taxon>Streptophyta</taxon>
        <taxon>Embryophyta</taxon>
        <taxon>Tracheophyta</taxon>
        <taxon>Spermatophyta</taxon>
        <taxon>Magnoliopsida</taxon>
        <taxon>eudicotyledons</taxon>
        <taxon>Gunneridae</taxon>
        <taxon>Pentapetalae</taxon>
        <taxon>rosids</taxon>
        <taxon>Vitales</taxon>
        <taxon>Vitaceae</taxon>
        <taxon>Viteae</taxon>
        <taxon>Vitis</taxon>
    </lineage>
</organism>
<sequence length="86" mass="8825">MGSQTKTVLLILILLFIPSSSGRVKGFKGGEGPATSVSKVTIIMDMREVLMTDALLDYGKPGPNPRHDQGKGRSSNGGGGGGGNIP</sequence>
<reference evidence="4" key="3">
    <citation type="submission" date="2011-05" db="EMBL/GenBank/DDBJ databases">
        <title>High quality assembly and annotation of grapevine genome.</title>
        <authorList>
            <person name="Vitulo N."/>
            <person name="Olivier J."/>
            <person name="Forcato C."/>
            <person name="Albiero A."/>
            <person name="D'Angelo M."/>
            <person name="Zimbello R."/>
            <person name="Schiavon R."/>
            <person name="Rigobello C."/>
            <person name="Policriti A."/>
            <person name="Clepet C."/>
            <person name="Casagrande A."/>
            <person name="Choisne N."/>
            <person name="Vezzi A."/>
            <person name="Hugueney P."/>
            <person name="Horner D."/>
            <person name="Mica E."/>
            <person name="Cattonaro F."/>
            <person name="Del Fabbro C."/>
            <person name="Alaux M."/>
            <person name="Di Gaspero G."/>
            <person name="Scalabrin S."/>
            <person name="Pesole G."/>
            <person name="Delledonne M."/>
            <person name="Pezzotti M."/>
            <person name="Pe E.M."/>
            <person name="Caboche M."/>
            <person name="Adam-Blondon A.-F."/>
            <person name="Weissenbach J."/>
            <person name="Quetier F."/>
            <person name="Wincker P."/>
            <person name="Morgante M."/>
            <person name="Valle G."/>
        </authorList>
    </citation>
    <scope>NUCLEOTIDE SEQUENCE</scope>
</reference>
<feature type="chain" id="PRO_5010820483" evidence="2">
    <location>
        <begin position="23"/>
        <end position="86"/>
    </location>
</feature>